<name>A0A0E9STV6_ANGAN</name>
<organism evidence="1">
    <name type="scientific">Anguilla anguilla</name>
    <name type="common">European freshwater eel</name>
    <name type="synonym">Muraena anguilla</name>
    <dbReference type="NCBI Taxonomy" id="7936"/>
    <lineage>
        <taxon>Eukaryota</taxon>
        <taxon>Metazoa</taxon>
        <taxon>Chordata</taxon>
        <taxon>Craniata</taxon>
        <taxon>Vertebrata</taxon>
        <taxon>Euteleostomi</taxon>
        <taxon>Actinopterygii</taxon>
        <taxon>Neopterygii</taxon>
        <taxon>Teleostei</taxon>
        <taxon>Anguilliformes</taxon>
        <taxon>Anguillidae</taxon>
        <taxon>Anguilla</taxon>
    </lineage>
</organism>
<dbReference type="EMBL" id="GBXM01064487">
    <property type="protein sequence ID" value="JAH44090.1"/>
    <property type="molecule type" value="Transcribed_RNA"/>
</dbReference>
<reference evidence="1" key="1">
    <citation type="submission" date="2014-11" db="EMBL/GenBank/DDBJ databases">
        <authorList>
            <person name="Amaro Gonzalez C."/>
        </authorList>
    </citation>
    <scope>NUCLEOTIDE SEQUENCE</scope>
</reference>
<evidence type="ECO:0000313" key="1">
    <source>
        <dbReference type="EMBL" id="JAH44090.1"/>
    </source>
</evidence>
<dbReference type="AlphaFoldDB" id="A0A0E9STV6"/>
<accession>A0A0E9STV6</accession>
<sequence length="29" mass="3329">MKIIFVSITQHSFLCVVVIEDKTNAILHE</sequence>
<protein>
    <submittedName>
        <fullName evidence="1">Uncharacterized protein</fullName>
    </submittedName>
</protein>
<reference evidence="1" key="2">
    <citation type="journal article" date="2015" name="Fish Shellfish Immunol.">
        <title>Early steps in the European eel (Anguilla anguilla)-Vibrio vulnificus interaction in the gills: Role of the RtxA13 toxin.</title>
        <authorList>
            <person name="Callol A."/>
            <person name="Pajuelo D."/>
            <person name="Ebbesson L."/>
            <person name="Teles M."/>
            <person name="MacKenzie S."/>
            <person name="Amaro C."/>
        </authorList>
    </citation>
    <scope>NUCLEOTIDE SEQUENCE</scope>
</reference>
<proteinExistence type="predicted"/>